<accession>A0A9K3NX79</accession>
<feature type="domain" description="DUF8039" evidence="2">
    <location>
        <begin position="246"/>
        <end position="332"/>
    </location>
</feature>
<evidence type="ECO:0000313" key="4">
    <source>
        <dbReference type="Proteomes" id="UP000215914"/>
    </source>
</evidence>
<feature type="region of interest" description="Disordered" evidence="1">
    <location>
        <begin position="112"/>
        <end position="131"/>
    </location>
</feature>
<organism evidence="3 4">
    <name type="scientific">Helianthus annuus</name>
    <name type="common">Common sunflower</name>
    <dbReference type="NCBI Taxonomy" id="4232"/>
    <lineage>
        <taxon>Eukaryota</taxon>
        <taxon>Viridiplantae</taxon>
        <taxon>Streptophyta</taxon>
        <taxon>Embryophyta</taxon>
        <taxon>Tracheophyta</taxon>
        <taxon>Spermatophyta</taxon>
        <taxon>Magnoliopsida</taxon>
        <taxon>eudicotyledons</taxon>
        <taxon>Gunneridae</taxon>
        <taxon>Pentapetalae</taxon>
        <taxon>asterids</taxon>
        <taxon>campanulids</taxon>
        <taxon>Asterales</taxon>
        <taxon>Asteraceae</taxon>
        <taxon>Asteroideae</taxon>
        <taxon>Heliantheae alliance</taxon>
        <taxon>Heliantheae</taxon>
        <taxon>Helianthus</taxon>
    </lineage>
</organism>
<reference evidence="3" key="2">
    <citation type="submission" date="2020-06" db="EMBL/GenBank/DDBJ databases">
        <title>Helianthus annuus Genome sequencing and assembly Release 2.</title>
        <authorList>
            <person name="Gouzy J."/>
            <person name="Langlade N."/>
            <person name="Munos S."/>
        </authorList>
    </citation>
    <scope>NUCLEOTIDE SEQUENCE</scope>
    <source>
        <tissue evidence="3">Leaves</tissue>
    </source>
</reference>
<dbReference type="Pfam" id="PF26133">
    <property type="entry name" value="DUF8039"/>
    <property type="match status" value="1"/>
</dbReference>
<sequence>MPEKKKRGVSKCKKKFLHPEECTVDFDKTGRAIGKNAGRFMSFIGVEVKKTVPYNKVVKHVNPKLYEDLWEYAKATWNITDDRGKIVTLSKAKSIMRKFRYKLRKNYVYKDESPDKDKDKTPENDTSNDPFEKYDYLDSELWGSFVAIVDSEEWKETSRKAKKSAEQNTDPSHVGRCGFSRLEPHVESRWNQLVSSYPILDLIQDDRSKMYTVSRAPFNPVTKLYELSEHFVSEGELKGTLKKLSIKKCELLNPYDQGAPTVIGMGRVHPSPERIIHNGPMIDGFVKVQIDRVVEGCEEIRLLPESCIPGAVEFLEDAKGSFIQWPAKSIKVYYIYIMLASFCASEDFGFMFLPHNCFNFSFLVLDTYVKKTNGLR</sequence>
<dbReference type="InterPro" id="IPR058352">
    <property type="entry name" value="DUF8039"/>
</dbReference>
<evidence type="ECO:0000259" key="2">
    <source>
        <dbReference type="Pfam" id="PF26133"/>
    </source>
</evidence>
<dbReference type="Proteomes" id="UP000215914">
    <property type="component" value="Unassembled WGS sequence"/>
</dbReference>
<keyword evidence="4" id="KW-1185">Reference proteome</keyword>
<dbReference type="PANTHER" id="PTHR33018:SF35">
    <property type="entry name" value="ULP1 PROTEASE FAMILY CATALYTIC DOMAIN, PAPAIN-LIKE CYSTEINE PEPTIDASE SUPERFAMILY"/>
    <property type="match status" value="1"/>
</dbReference>
<dbReference type="EMBL" id="MNCJ02000318">
    <property type="protein sequence ID" value="KAF5815916.1"/>
    <property type="molecule type" value="Genomic_DNA"/>
</dbReference>
<proteinExistence type="predicted"/>
<reference evidence="3" key="1">
    <citation type="journal article" date="2017" name="Nature">
        <title>The sunflower genome provides insights into oil metabolism, flowering and Asterid evolution.</title>
        <authorList>
            <person name="Badouin H."/>
            <person name="Gouzy J."/>
            <person name="Grassa C.J."/>
            <person name="Murat F."/>
            <person name="Staton S.E."/>
            <person name="Cottret L."/>
            <person name="Lelandais-Briere C."/>
            <person name="Owens G.L."/>
            <person name="Carrere S."/>
            <person name="Mayjonade B."/>
            <person name="Legrand L."/>
            <person name="Gill N."/>
            <person name="Kane N.C."/>
            <person name="Bowers J.E."/>
            <person name="Hubner S."/>
            <person name="Bellec A."/>
            <person name="Berard A."/>
            <person name="Berges H."/>
            <person name="Blanchet N."/>
            <person name="Boniface M.C."/>
            <person name="Brunel D."/>
            <person name="Catrice O."/>
            <person name="Chaidir N."/>
            <person name="Claudel C."/>
            <person name="Donnadieu C."/>
            <person name="Faraut T."/>
            <person name="Fievet G."/>
            <person name="Helmstetter N."/>
            <person name="King M."/>
            <person name="Knapp S.J."/>
            <person name="Lai Z."/>
            <person name="Le Paslier M.C."/>
            <person name="Lippi Y."/>
            <person name="Lorenzon L."/>
            <person name="Mandel J.R."/>
            <person name="Marage G."/>
            <person name="Marchand G."/>
            <person name="Marquand E."/>
            <person name="Bret-Mestries E."/>
            <person name="Morien E."/>
            <person name="Nambeesan S."/>
            <person name="Nguyen T."/>
            <person name="Pegot-Espagnet P."/>
            <person name="Pouilly N."/>
            <person name="Raftis F."/>
            <person name="Sallet E."/>
            <person name="Schiex T."/>
            <person name="Thomas J."/>
            <person name="Vandecasteele C."/>
            <person name="Vares D."/>
            <person name="Vear F."/>
            <person name="Vautrin S."/>
            <person name="Crespi M."/>
            <person name="Mangin B."/>
            <person name="Burke J.M."/>
            <person name="Salse J."/>
            <person name="Munos S."/>
            <person name="Vincourt P."/>
            <person name="Rieseberg L.H."/>
            <person name="Langlade N.B."/>
        </authorList>
    </citation>
    <scope>NUCLEOTIDE SEQUENCE</scope>
    <source>
        <tissue evidence="3">Leaves</tissue>
    </source>
</reference>
<comment type="caution">
    <text evidence="3">The sequence shown here is derived from an EMBL/GenBank/DDBJ whole genome shotgun (WGS) entry which is preliminary data.</text>
</comment>
<evidence type="ECO:0000313" key="3">
    <source>
        <dbReference type="EMBL" id="KAF5815916.1"/>
    </source>
</evidence>
<protein>
    <recommendedName>
        <fullName evidence="2">DUF8039 domain-containing protein</fullName>
    </recommendedName>
</protein>
<dbReference type="PANTHER" id="PTHR33018">
    <property type="entry name" value="OS10G0338966 PROTEIN-RELATED"/>
    <property type="match status" value="1"/>
</dbReference>
<feature type="compositionally biased region" description="Basic and acidic residues" evidence="1">
    <location>
        <begin position="112"/>
        <end position="123"/>
    </location>
</feature>
<name>A0A9K3NX79_HELAN</name>
<gene>
    <name evidence="3" type="ORF">HanXRQr2_Chr03g0128531</name>
</gene>
<dbReference type="AlphaFoldDB" id="A0A9K3NX79"/>
<dbReference type="Gramene" id="mRNA:HanXRQr2_Chr03g0128531">
    <property type="protein sequence ID" value="mRNA:HanXRQr2_Chr03g0128531"/>
    <property type="gene ID" value="HanXRQr2_Chr03g0128531"/>
</dbReference>
<evidence type="ECO:0000256" key="1">
    <source>
        <dbReference type="SAM" id="MobiDB-lite"/>
    </source>
</evidence>